<keyword evidence="2" id="KW-0472">Membrane</keyword>
<comment type="caution">
    <text evidence="3">The sequence shown here is derived from an EMBL/GenBank/DDBJ whole genome shotgun (WGS) entry which is preliminary data.</text>
</comment>
<name>A0A9J6DN65_RHIMP</name>
<gene>
    <name evidence="3" type="ORF">HPB51_015181</name>
</gene>
<organism evidence="3 4">
    <name type="scientific">Rhipicephalus microplus</name>
    <name type="common">Cattle tick</name>
    <name type="synonym">Boophilus microplus</name>
    <dbReference type="NCBI Taxonomy" id="6941"/>
    <lineage>
        <taxon>Eukaryota</taxon>
        <taxon>Metazoa</taxon>
        <taxon>Ecdysozoa</taxon>
        <taxon>Arthropoda</taxon>
        <taxon>Chelicerata</taxon>
        <taxon>Arachnida</taxon>
        <taxon>Acari</taxon>
        <taxon>Parasitiformes</taxon>
        <taxon>Ixodida</taxon>
        <taxon>Ixodoidea</taxon>
        <taxon>Ixodidae</taxon>
        <taxon>Rhipicephalinae</taxon>
        <taxon>Rhipicephalus</taxon>
        <taxon>Boophilus</taxon>
    </lineage>
</organism>
<dbReference type="AlphaFoldDB" id="A0A9J6DN65"/>
<evidence type="ECO:0000256" key="1">
    <source>
        <dbReference type="SAM" id="MobiDB-lite"/>
    </source>
</evidence>
<protein>
    <submittedName>
        <fullName evidence="3">Uncharacterized protein</fullName>
    </submittedName>
</protein>
<evidence type="ECO:0000313" key="3">
    <source>
        <dbReference type="EMBL" id="KAH8023685.1"/>
    </source>
</evidence>
<accession>A0A9J6DN65</accession>
<evidence type="ECO:0000313" key="4">
    <source>
        <dbReference type="Proteomes" id="UP000821866"/>
    </source>
</evidence>
<sequence>MTVYRSRPRNERTHCPGRRAKDHRPGVMVYVLVPPLLLLLSAIIGIGPDFASARIYCHRIGRRRLQKTMPHHVIKVCSIAECCAHSSSYEDWHAMTGQPVIACGTNARFRTPIIFGAARVARMECFPQLPKSSLFSEARMLRVAGIGWRENSAMRVIKGRLLGRLLALLVAAAGDSLALHPLGSCERPVPCVFRGDRLPGFRRQRLSGAPSRVRWPLARSLRAILRMR</sequence>
<reference evidence="3" key="2">
    <citation type="submission" date="2021-09" db="EMBL/GenBank/DDBJ databases">
        <authorList>
            <person name="Jia N."/>
            <person name="Wang J."/>
            <person name="Shi W."/>
            <person name="Du L."/>
            <person name="Sun Y."/>
            <person name="Zhan W."/>
            <person name="Jiang J."/>
            <person name="Wang Q."/>
            <person name="Zhang B."/>
            <person name="Ji P."/>
            <person name="Sakyi L.B."/>
            <person name="Cui X."/>
            <person name="Yuan T."/>
            <person name="Jiang B."/>
            <person name="Yang W."/>
            <person name="Lam T.T.-Y."/>
            <person name="Chang Q."/>
            <person name="Ding S."/>
            <person name="Wang X."/>
            <person name="Zhu J."/>
            <person name="Ruan X."/>
            <person name="Zhao L."/>
            <person name="Wei J."/>
            <person name="Que T."/>
            <person name="Du C."/>
            <person name="Cheng J."/>
            <person name="Dai P."/>
            <person name="Han X."/>
            <person name="Huang E."/>
            <person name="Gao Y."/>
            <person name="Liu J."/>
            <person name="Shao H."/>
            <person name="Ye R."/>
            <person name="Li L."/>
            <person name="Wei W."/>
            <person name="Wang X."/>
            <person name="Wang C."/>
            <person name="Huo Q."/>
            <person name="Li W."/>
            <person name="Guo W."/>
            <person name="Chen H."/>
            <person name="Chen S."/>
            <person name="Zhou L."/>
            <person name="Zhou L."/>
            <person name="Ni X."/>
            <person name="Tian J."/>
            <person name="Zhou Y."/>
            <person name="Sheng Y."/>
            <person name="Liu T."/>
            <person name="Pan Y."/>
            <person name="Xia L."/>
            <person name="Li J."/>
            <person name="Zhao F."/>
            <person name="Cao W."/>
        </authorList>
    </citation>
    <scope>NUCLEOTIDE SEQUENCE</scope>
    <source>
        <strain evidence="3">Rmic-2018</strain>
        <tissue evidence="3">Larvae</tissue>
    </source>
</reference>
<proteinExistence type="predicted"/>
<feature type="region of interest" description="Disordered" evidence="1">
    <location>
        <begin position="1"/>
        <end position="20"/>
    </location>
</feature>
<keyword evidence="2" id="KW-1133">Transmembrane helix</keyword>
<keyword evidence="2" id="KW-0812">Transmembrane</keyword>
<reference evidence="3" key="1">
    <citation type="journal article" date="2020" name="Cell">
        <title>Large-Scale Comparative Analyses of Tick Genomes Elucidate Their Genetic Diversity and Vector Capacities.</title>
        <authorList>
            <consortium name="Tick Genome and Microbiome Consortium (TIGMIC)"/>
            <person name="Jia N."/>
            <person name="Wang J."/>
            <person name="Shi W."/>
            <person name="Du L."/>
            <person name="Sun Y."/>
            <person name="Zhan W."/>
            <person name="Jiang J.F."/>
            <person name="Wang Q."/>
            <person name="Zhang B."/>
            <person name="Ji P."/>
            <person name="Bell-Sakyi L."/>
            <person name="Cui X.M."/>
            <person name="Yuan T.T."/>
            <person name="Jiang B.G."/>
            <person name="Yang W.F."/>
            <person name="Lam T.T."/>
            <person name="Chang Q.C."/>
            <person name="Ding S.J."/>
            <person name="Wang X.J."/>
            <person name="Zhu J.G."/>
            <person name="Ruan X.D."/>
            <person name="Zhao L."/>
            <person name="Wei J.T."/>
            <person name="Ye R.Z."/>
            <person name="Que T.C."/>
            <person name="Du C.H."/>
            <person name="Zhou Y.H."/>
            <person name="Cheng J.X."/>
            <person name="Dai P.F."/>
            <person name="Guo W.B."/>
            <person name="Han X.H."/>
            <person name="Huang E.J."/>
            <person name="Li L.F."/>
            <person name="Wei W."/>
            <person name="Gao Y.C."/>
            <person name="Liu J.Z."/>
            <person name="Shao H.Z."/>
            <person name="Wang X."/>
            <person name="Wang C.C."/>
            <person name="Yang T.C."/>
            <person name="Huo Q.B."/>
            <person name="Li W."/>
            <person name="Chen H.Y."/>
            <person name="Chen S.E."/>
            <person name="Zhou L.G."/>
            <person name="Ni X.B."/>
            <person name="Tian J.H."/>
            <person name="Sheng Y."/>
            <person name="Liu T."/>
            <person name="Pan Y.S."/>
            <person name="Xia L.Y."/>
            <person name="Li J."/>
            <person name="Zhao F."/>
            <person name="Cao W.C."/>
        </authorList>
    </citation>
    <scope>NUCLEOTIDE SEQUENCE</scope>
    <source>
        <strain evidence="3">Rmic-2018</strain>
    </source>
</reference>
<dbReference type="VEuPathDB" id="VectorBase:LOC119172207"/>
<dbReference type="EMBL" id="JABSTU010000008">
    <property type="protein sequence ID" value="KAH8023685.1"/>
    <property type="molecule type" value="Genomic_DNA"/>
</dbReference>
<dbReference type="Proteomes" id="UP000821866">
    <property type="component" value="Chromosome 6"/>
</dbReference>
<keyword evidence="4" id="KW-1185">Reference proteome</keyword>
<evidence type="ECO:0000256" key="2">
    <source>
        <dbReference type="SAM" id="Phobius"/>
    </source>
</evidence>
<feature type="transmembrane region" description="Helical" evidence="2">
    <location>
        <begin position="27"/>
        <end position="47"/>
    </location>
</feature>